<dbReference type="AlphaFoldDB" id="A0A1G8RY77"/>
<dbReference type="Proteomes" id="UP000199340">
    <property type="component" value="Unassembled WGS sequence"/>
</dbReference>
<dbReference type="OrthoDB" id="9797060at2"/>
<evidence type="ECO:0000313" key="2">
    <source>
        <dbReference type="EMBL" id="SDJ21928.1"/>
    </source>
</evidence>
<dbReference type="Pfam" id="PF03992">
    <property type="entry name" value="ABM"/>
    <property type="match status" value="1"/>
</dbReference>
<dbReference type="InterPro" id="IPR011008">
    <property type="entry name" value="Dimeric_a/b-barrel"/>
</dbReference>
<dbReference type="EMBL" id="FNEB01000010">
    <property type="protein sequence ID" value="SDJ21928.1"/>
    <property type="molecule type" value="Genomic_DNA"/>
</dbReference>
<keyword evidence="2" id="KW-0503">Monooxygenase</keyword>
<sequence>MDRFAPLPDPPYYAVIFSNQRADGDHGYAAMAERMADLAAASPGCIGMESTRDEQGFGITVSYWTDEAAILAWKEDAHHLVAQQLGKDRWYEHYRLRVARIERQYSGPEGR</sequence>
<dbReference type="SUPFAM" id="SSF54909">
    <property type="entry name" value="Dimeric alpha+beta barrel"/>
    <property type="match status" value="1"/>
</dbReference>
<dbReference type="InterPro" id="IPR007138">
    <property type="entry name" value="ABM_dom"/>
</dbReference>
<protein>
    <submittedName>
        <fullName evidence="2">Heme-degrading monooxygenase HmoA</fullName>
    </submittedName>
</protein>
<organism evidence="2 3">
    <name type="scientific">Lutimaribacter saemankumensis</name>
    <dbReference type="NCBI Taxonomy" id="490829"/>
    <lineage>
        <taxon>Bacteria</taxon>
        <taxon>Pseudomonadati</taxon>
        <taxon>Pseudomonadota</taxon>
        <taxon>Alphaproteobacteria</taxon>
        <taxon>Rhodobacterales</taxon>
        <taxon>Roseobacteraceae</taxon>
        <taxon>Lutimaribacter</taxon>
    </lineage>
</organism>
<dbReference type="InterPro" id="IPR052936">
    <property type="entry name" value="Jasmonate_Hydroxylase-like"/>
</dbReference>
<accession>A0A1G8RY77</accession>
<keyword evidence="3" id="KW-1185">Reference proteome</keyword>
<proteinExistence type="predicted"/>
<name>A0A1G8RY77_9RHOB</name>
<dbReference type="PANTHER" id="PTHR37811:SF2">
    <property type="entry name" value="ABM DOMAIN-CONTAINING PROTEIN"/>
    <property type="match status" value="1"/>
</dbReference>
<dbReference type="RefSeq" id="WP_090029959.1">
    <property type="nucleotide sequence ID" value="NZ_FNEB01000010.1"/>
</dbReference>
<feature type="domain" description="ABM" evidence="1">
    <location>
        <begin position="12"/>
        <end position="84"/>
    </location>
</feature>
<evidence type="ECO:0000259" key="1">
    <source>
        <dbReference type="Pfam" id="PF03992"/>
    </source>
</evidence>
<keyword evidence="2" id="KW-0560">Oxidoreductase</keyword>
<dbReference type="GO" id="GO:0004497">
    <property type="term" value="F:monooxygenase activity"/>
    <property type="evidence" value="ECO:0007669"/>
    <property type="project" value="UniProtKB-KW"/>
</dbReference>
<evidence type="ECO:0000313" key="3">
    <source>
        <dbReference type="Proteomes" id="UP000199340"/>
    </source>
</evidence>
<dbReference type="Gene3D" id="3.30.70.100">
    <property type="match status" value="1"/>
</dbReference>
<reference evidence="2 3" key="1">
    <citation type="submission" date="2016-10" db="EMBL/GenBank/DDBJ databases">
        <authorList>
            <person name="de Groot N.N."/>
        </authorList>
    </citation>
    <scope>NUCLEOTIDE SEQUENCE [LARGE SCALE GENOMIC DNA]</scope>
    <source>
        <strain evidence="2 3">DSM 28010</strain>
    </source>
</reference>
<gene>
    <name evidence="2" type="ORF">SAMN05421850_11057</name>
</gene>
<dbReference type="PANTHER" id="PTHR37811">
    <property type="entry name" value="BLL5343 PROTEIN"/>
    <property type="match status" value="1"/>
</dbReference>